<dbReference type="PANTHER" id="PTHR46082">
    <property type="entry name" value="ATP/GTP-BINDING PROTEIN-RELATED"/>
    <property type="match status" value="1"/>
</dbReference>
<evidence type="ECO:0000313" key="3">
    <source>
        <dbReference type="Proteomes" id="UP001160390"/>
    </source>
</evidence>
<dbReference type="AlphaFoldDB" id="A0AA35MBZ6"/>
<dbReference type="Pfam" id="PF25000">
    <property type="entry name" value="DUF7779"/>
    <property type="match status" value="1"/>
</dbReference>
<gene>
    <name evidence="2" type="ORF">CCHLO57077_00000483</name>
</gene>
<keyword evidence="3" id="KW-1185">Reference proteome</keyword>
<accession>A0AA35MBZ6</accession>
<dbReference type="SMART" id="SM00028">
    <property type="entry name" value="TPR"/>
    <property type="match status" value="5"/>
</dbReference>
<dbReference type="SUPFAM" id="SSF52540">
    <property type="entry name" value="P-loop containing nucleoside triphosphate hydrolases"/>
    <property type="match status" value="1"/>
</dbReference>
<evidence type="ECO:0000259" key="1">
    <source>
        <dbReference type="Pfam" id="PF25000"/>
    </source>
</evidence>
<dbReference type="PANTHER" id="PTHR46082:SF6">
    <property type="entry name" value="AAA+ ATPASE DOMAIN-CONTAINING PROTEIN-RELATED"/>
    <property type="match status" value="1"/>
</dbReference>
<dbReference type="Gene3D" id="3.40.50.300">
    <property type="entry name" value="P-loop containing nucleotide triphosphate hydrolases"/>
    <property type="match status" value="1"/>
</dbReference>
<reference evidence="2" key="1">
    <citation type="submission" date="2023-01" db="EMBL/GenBank/DDBJ databases">
        <authorList>
            <person name="Piombo E."/>
        </authorList>
    </citation>
    <scope>NUCLEOTIDE SEQUENCE</scope>
</reference>
<sequence length="695" mass="78285">MTKFSDQEDPGFKAVCGELRRWATSRRPKPSYTSERRGELKITLRQKEGTETINQAKFIVPYLKNEKFVRRAEILDQLKARLSFSEDNHASQHRVSLFGLGGVGKTQIALAFIHWIKETNSEVSVIWVHASSPERFQQSFSRIAEEFQIPGYENPKSNVLVLVQQWLEKKNCGKWLMVVDNADDAELFFGKPNPIESNPLDASTNLAQYLPVCAHGTLLITTRNKQIGVKLASGDGSSMLQVQEMNASESESLLKSSLATLAVNEEESRIRGQGEVSSGSQHMDDIIPADQKTNPLASELLSMMSYLDRQDITLEILQEYNRQHEDDPRSSIELKRSIGILKNFSLVTEQKNGSLDMHRLVQLVTRSWLDKTEASDWFRRKALVCISNLYPFGEFKNREVCRAYLAHALAVLELDVANKDEEATSRASLLHCVGEYFLRDGQHRHAENMIQEAFEIRMSSLGETHPYTLQSMANLAVTFYFQGRYKEAEKLEIRALEAQKLSLGETHPSTLRSMTNLAVTFQSQGRYEEAEKLEVQALEAKRISLGETHPSTLGSMVNLAITFYRQGRYEEAEKLEIRAVEAQKLSLGETHPDTLRSIANLAATFYSQGRYEEAKKLDLQALDARKISLGEAHPDTLTSMANLGGTLHASGHLDAALSLMTTCLDSRKRVLGNDHPDTLRCVKTLEDWGNGTQNQ</sequence>
<dbReference type="InterPro" id="IPR056681">
    <property type="entry name" value="DUF7779"/>
</dbReference>
<proteinExistence type="predicted"/>
<protein>
    <recommendedName>
        <fullName evidence="1">DUF7779 domain-containing protein</fullName>
    </recommendedName>
</protein>
<dbReference type="Proteomes" id="UP001160390">
    <property type="component" value="Unassembled WGS sequence"/>
</dbReference>
<organism evidence="2 3">
    <name type="scientific">Clonostachys chloroleuca</name>
    <dbReference type="NCBI Taxonomy" id="1926264"/>
    <lineage>
        <taxon>Eukaryota</taxon>
        <taxon>Fungi</taxon>
        <taxon>Dikarya</taxon>
        <taxon>Ascomycota</taxon>
        <taxon>Pezizomycotina</taxon>
        <taxon>Sordariomycetes</taxon>
        <taxon>Hypocreomycetidae</taxon>
        <taxon>Hypocreales</taxon>
        <taxon>Bionectriaceae</taxon>
        <taxon>Clonostachys</taxon>
    </lineage>
</organism>
<dbReference type="InterPro" id="IPR027417">
    <property type="entry name" value="P-loop_NTPase"/>
</dbReference>
<feature type="domain" description="DUF7779" evidence="1">
    <location>
        <begin position="291"/>
        <end position="373"/>
    </location>
</feature>
<dbReference type="EMBL" id="CABFNP030001245">
    <property type="protein sequence ID" value="CAI6093426.1"/>
    <property type="molecule type" value="Genomic_DNA"/>
</dbReference>
<comment type="caution">
    <text evidence="2">The sequence shown here is derived from an EMBL/GenBank/DDBJ whole genome shotgun (WGS) entry which is preliminary data.</text>
</comment>
<name>A0AA35MBZ6_9HYPO</name>
<dbReference type="Pfam" id="PF13424">
    <property type="entry name" value="TPR_12"/>
    <property type="match status" value="2"/>
</dbReference>
<dbReference type="SUPFAM" id="SSF48452">
    <property type="entry name" value="TPR-like"/>
    <property type="match status" value="2"/>
</dbReference>
<dbReference type="InterPro" id="IPR053137">
    <property type="entry name" value="NLR-like"/>
</dbReference>
<evidence type="ECO:0000313" key="2">
    <source>
        <dbReference type="EMBL" id="CAI6093426.1"/>
    </source>
</evidence>
<dbReference type="Pfam" id="PF13374">
    <property type="entry name" value="TPR_10"/>
    <property type="match status" value="2"/>
</dbReference>
<dbReference type="Gene3D" id="1.25.40.10">
    <property type="entry name" value="Tetratricopeptide repeat domain"/>
    <property type="match status" value="2"/>
</dbReference>
<dbReference type="InterPro" id="IPR019734">
    <property type="entry name" value="TPR_rpt"/>
</dbReference>
<dbReference type="InterPro" id="IPR011990">
    <property type="entry name" value="TPR-like_helical_dom_sf"/>
</dbReference>